<dbReference type="GO" id="GO:0009424">
    <property type="term" value="C:bacterial-type flagellum hook"/>
    <property type="evidence" value="ECO:0007669"/>
    <property type="project" value="TreeGrafter"/>
</dbReference>
<comment type="function">
    <text evidence="5">A flexible structure which links the flagellar filament to the drive apparatus in the basal body.</text>
</comment>
<evidence type="ECO:0000256" key="4">
    <source>
        <dbReference type="ARBA" id="ARBA00023143"/>
    </source>
</evidence>
<dbReference type="PANTHER" id="PTHR30435">
    <property type="entry name" value="FLAGELLAR PROTEIN"/>
    <property type="match status" value="1"/>
</dbReference>
<dbReference type="Pfam" id="PF07559">
    <property type="entry name" value="FlgE_D2"/>
    <property type="match status" value="1"/>
</dbReference>
<accession>A0A917BTM8</accession>
<comment type="subcellular location">
    <subcellularLocation>
        <location evidence="1 5">Bacterial flagellum basal body</location>
    </subcellularLocation>
</comment>
<dbReference type="AlphaFoldDB" id="A0A917BTM8"/>
<name>A0A917BTM8_9PROT</name>
<dbReference type="RefSeq" id="WP_188661734.1">
    <property type="nucleotide sequence ID" value="NZ_BMHV01000004.1"/>
</dbReference>
<comment type="similarity">
    <text evidence="2 5">Belongs to the flagella basal body rod proteins family.</text>
</comment>
<evidence type="ECO:0000313" key="10">
    <source>
        <dbReference type="Proteomes" id="UP000632498"/>
    </source>
</evidence>
<sequence>MSLLGLFAAPVGAMMAQSKAMETIGVNLANLNTGGYKRSETNFYTMVAQTYGSNRDIGGVNGITRTLVDQQGQLLGSDSNLDVAINGNGFFVLNTQLDGSGPTYYGRDGMLGMALGDEISTTINGNTVTTREGYLVDKNGYYVQGWPVNADQSTFPTDEGSLGPIRIDPETFTSNGEATTTAEIGLNVPSDAAVGYNESTFIKTFDADGNSTSFQLRWSNIVLGGHTQTMTPTWALPGGEPAGFTETNAVTAYNNRGYEKDFNVTWTKGANPNEWELQVLEGADAQSIDGSGDGTPTSLTVTFDPLTGAITSTPTSVTIQGSGSYDEAFSFDLGSMTEVAAAVGAITQTSIANDGTVASAQENKYSLEVLENGVPLSIDAASADGTPTVLTVNFDGSGRLQSPLNLEIASAGTGPTFTLDISNVTNYASGQLVEKHYDFNGRSNARLDHVTFNDAGEIIGHFADATTRPIYKLPLATFTNPNSLDPINGNVYRLSGTTSEPVIRTAGGQGAGQFVPNAREISNVDMADEFTSMILTQKAYNIGSTSFKTIDEMSQVARDLKR</sequence>
<proteinExistence type="inferred from homology"/>
<dbReference type="NCBIfam" id="TIGR03506">
    <property type="entry name" value="FlgEFG_subfam"/>
    <property type="match status" value="2"/>
</dbReference>
<dbReference type="SUPFAM" id="SSF117143">
    <property type="entry name" value="Flagellar hook protein flgE"/>
    <property type="match status" value="3"/>
</dbReference>
<evidence type="ECO:0000259" key="6">
    <source>
        <dbReference type="Pfam" id="PF00460"/>
    </source>
</evidence>
<evidence type="ECO:0000259" key="8">
    <source>
        <dbReference type="Pfam" id="PF07559"/>
    </source>
</evidence>
<keyword evidence="9" id="KW-0282">Flagellum</keyword>
<evidence type="ECO:0000259" key="7">
    <source>
        <dbReference type="Pfam" id="PF06429"/>
    </source>
</evidence>
<dbReference type="Proteomes" id="UP000632498">
    <property type="component" value="Unassembled WGS sequence"/>
</dbReference>
<evidence type="ECO:0000256" key="2">
    <source>
        <dbReference type="ARBA" id="ARBA00009677"/>
    </source>
</evidence>
<dbReference type="InterPro" id="IPR010930">
    <property type="entry name" value="Flg_bb/hook_C_dom"/>
</dbReference>
<dbReference type="InterPro" id="IPR037925">
    <property type="entry name" value="FlgE/F/G-like"/>
</dbReference>
<keyword evidence="4 5" id="KW-0975">Bacterial flagellum</keyword>
<evidence type="ECO:0000256" key="5">
    <source>
        <dbReference type="RuleBase" id="RU362116"/>
    </source>
</evidence>
<evidence type="ECO:0000256" key="3">
    <source>
        <dbReference type="ARBA" id="ARBA00019015"/>
    </source>
</evidence>
<feature type="domain" description="Flagellar basal-body/hook protein C-terminal" evidence="7">
    <location>
        <begin position="520"/>
        <end position="557"/>
    </location>
</feature>
<keyword evidence="10" id="KW-1185">Reference proteome</keyword>
<keyword evidence="9" id="KW-0966">Cell projection</keyword>
<dbReference type="InterPro" id="IPR020013">
    <property type="entry name" value="Flagellar_FlgE/F/G"/>
</dbReference>
<dbReference type="GO" id="GO:0005829">
    <property type="term" value="C:cytosol"/>
    <property type="evidence" value="ECO:0007669"/>
    <property type="project" value="TreeGrafter"/>
</dbReference>
<organism evidence="9 10">
    <name type="scientific">Terasakiella brassicae</name>
    <dbReference type="NCBI Taxonomy" id="1634917"/>
    <lineage>
        <taxon>Bacteria</taxon>
        <taxon>Pseudomonadati</taxon>
        <taxon>Pseudomonadota</taxon>
        <taxon>Alphaproteobacteria</taxon>
        <taxon>Rhodospirillales</taxon>
        <taxon>Terasakiellaceae</taxon>
        <taxon>Terasakiella</taxon>
    </lineage>
</organism>
<dbReference type="Pfam" id="PF00460">
    <property type="entry name" value="Flg_bb_rod"/>
    <property type="match status" value="1"/>
</dbReference>
<dbReference type="InterPro" id="IPR037058">
    <property type="entry name" value="Falgellar_hook_FlgE_sf"/>
</dbReference>
<reference evidence="9" key="1">
    <citation type="journal article" date="2014" name="Int. J. Syst. Evol. Microbiol.">
        <title>Complete genome sequence of Corynebacterium casei LMG S-19264T (=DSM 44701T), isolated from a smear-ripened cheese.</title>
        <authorList>
            <consortium name="US DOE Joint Genome Institute (JGI-PGF)"/>
            <person name="Walter F."/>
            <person name="Albersmeier A."/>
            <person name="Kalinowski J."/>
            <person name="Ruckert C."/>
        </authorList>
    </citation>
    <scope>NUCLEOTIDE SEQUENCE</scope>
    <source>
        <strain evidence="9">CGMCC 1.15254</strain>
    </source>
</reference>
<dbReference type="InterPro" id="IPR001444">
    <property type="entry name" value="Flag_bb_rod_N"/>
</dbReference>
<dbReference type="InterPro" id="IPR011491">
    <property type="entry name" value="FlgE_D2"/>
</dbReference>
<protein>
    <recommendedName>
        <fullName evidence="3 5">Flagellar hook protein FlgE</fullName>
    </recommendedName>
</protein>
<keyword evidence="9" id="KW-0969">Cilium</keyword>
<dbReference type="PANTHER" id="PTHR30435:SF1">
    <property type="entry name" value="FLAGELLAR HOOK PROTEIN FLGE"/>
    <property type="match status" value="1"/>
</dbReference>
<evidence type="ECO:0000313" key="9">
    <source>
        <dbReference type="EMBL" id="GGF56372.1"/>
    </source>
</evidence>
<dbReference type="Gene3D" id="2.60.98.20">
    <property type="entry name" value="Flagellar hook protein FlgE"/>
    <property type="match status" value="1"/>
</dbReference>
<dbReference type="GO" id="GO:0009425">
    <property type="term" value="C:bacterial-type flagellum basal body"/>
    <property type="evidence" value="ECO:0007669"/>
    <property type="project" value="UniProtKB-SubCell"/>
</dbReference>
<feature type="domain" description="Flagellar hook protein FlgE D2" evidence="8">
    <location>
        <begin position="230"/>
        <end position="347"/>
    </location>
</feature>
<dbReference type="EMBL" id="BMHV01000004">
    <property type="protein sequence ID" value="GGF56372.1"/>
    <property type="molecule type" value="Genomic_DNA"/>
</dbReference>
<dbReference type="Pfam" id="PF06429">
    <property type="entry name" value="Flg_bbr_C"/>
    <property type="match status" value="1"/>
</dbReference>
<evidence type="ECO:0000256" key="1">
    <source>
        <dbReference type="ARBA" id="ARBA00004117"/>
    </source>
</evidence>
<gene>
    <name evidence="9" type="primary">flgE</name>
    <name evidence="9" type="ORF">GCM10011332_07330</name>
</gene>
<dbReference type="GO" id="GO:0071978">
    <property type="term" value="P:bacterial-type flagellum-dependent swarming motility"/>
    <property type="evidence" value="ECO:0007669"/>
    <property type="project" value="TreeGrafter"/>
</dbReference>
<comment type="caution">
    <text evidence="9">The sequence shown here is derived from an EMBL/GenBank/DDBJ whole genome shotgun (WGS) entry which is preliminary data.</text>
</comment>
<reference evidence="9" key="2">
    <citation type="submission" date="2020-09" db="EMBL/GenBank/DDBJ databases">
        <authorList>
            <person name="Sun Q."/>
            <person name="Zhou Y."/>
        </authorList>
    </citation>
    <scope>NUCLEOTIDE SEQUENCE</scope>
    <source>
        <strain evidence="9">CGMCC 1.15254</strain>
    </source>
</reference>
<feature type="domain" description="Flagellar basal body rod protein N-terminal" evidence="6">
    <location>
        <begin position="11"/>
        <end position="37"/>
    </location>
</feature>